<accession>I3S1Z1</accession>
<evidence type="ECO:0000259" key="4">
    <source>
        <dbReference type="PROSITE" id="PS51294"/>
    </source>
</evidence>
<dbReference type="PANTHER" id="PTHR46993">
    <property type="entry name" value="MYB TRANSCRIPTION FACTOR"/>
    <property type="match status" value="1"/>
</dbReference>
<evidence type="ECO:0000256" key="1">
    <source>
        <dbReference type="ARBA" id="ARBA00004123"/>
    </source>
</evidence>
<dbReference type="PANTHER" id="PTHR46993:SF6">
    <property type="entry name" value="MYB TRANSCRIPTION FACTOR"/>
    <property type="match status" value="1"/>
</dbReference>
<dbReference type="PROSITE" id="PS50090">
    <property type="entry name" value="MYB_LIKE"/>
    <property type="match status" value="1"/>
</dbReference>
<evidence type="ECO:0000259" key="3">
    <source>
        <dbReference type="PROSITE" id="PS50090"/>
    </source>
</evidence>
<evidence type="ECO:0000313" key="5">
    <source>
        <dbReference type="EMBL" id="AFK34283.1"/>
    </source>
</evidence>
<reference evidence="5" key="1">
    <citation type="submission" date="2012-05" db="EMBL/GenBank/DDBJ databases">
        <authorList>
            <person name="Krishnakumar V."/>
            <person name="Cheung F."/>
            <person name="Xiao Y."/>
            <person name="Chan A."/>
            <person name="Moskal W.A."/>
            <person name="Town C.D."/>
        </authorList>
    </citation>
    <scope>NUCLEOTIDE SEQUENCE</scope>
</reference>
<organism evidence="5">
    <name type="scientific">Lotus japonicus</name>
    <name type="common">Lotus corniculatus var. japonicus</name>
    <dbReference type="NCBI Taxonomy" id="34305"/>
    <lineage>
        <taxon>Eukaryota</taxon>
        <taxon>Viridiplantae</taxon>
        <taxon>Streptophyta</taxon>
        <taxon>Embryophyta</taxon>
        <taxon>Tracheophyta</taxon>
        <taxon>Spermatophyta</taxon>
        <taxon>Magnoliopsida</taxon>
        <taxon>eudicotyledons</taxon>
        <taxon>Gunneridae</taxon>
        <taxon>Pentapetalae</taxon>
        <taxon>rosids</taxon>
        <taxon>fabids</taxon>
        <taxon>Fabales</taxon>
        <taxon>Fabaceae</taxon>
        <taxon>Papilionoideae</taxon>
        <taxon>50 kb inversion clade</taxon>
        <taxon>NPAAA clade</taxon>
        <taxon>Hologalegina</taxon>
        <taxon>robinioid clade</taxon>
        <taxon>Loteae</taxon>
        <taxon>Lotus</taxon>
    </lineage>
</organism>
<feature type="domain" description="HTH myb-type" evidence="4">
    <location>
        <begin position="18"/>
        <end position="78"/>
    </location>
</feature>
<sequence length="78" mass="9181">MKKVSPLKEYDDSTNVIKKRRITKRWCQLEKETLLAGVNKFGEGNWTFILSTHKDVFKGRTSVDLKDKWRNMNLHTGI</sequence>
<dbReference type="GO" id="GO:0005634">
    <property type="term" value="C:nucleus"/>
    <property type="evidence" value="ECO:0007669"/>
    <property type="project" value="UniProtKB-SubCell"/>
</dbReference>
<dbReference type="Pfam" id="PF00249">
    <property type="entry name" value="Myb_DNA-binding"/>
    <property type="match status" value="1"/>
</dbReference>
<proteinExistence type="evidence at transcript level"/>
<protein>
    <submittedName>
        <fullName evidence="5">Uncharacterized protein</fullName>
    </submittedName>
</protein>
<dbReference type="InterPro" id="IPR009057">
    <property type="entry name" value="Homeodomain-like_sf"/>
</dbReference>
<keyword evidence="2" id="KW-0539">Nucleus</keyword>
<dbReference type="Gene3D" id="1.10.10.60">
    <property type="entry name" value="Homeodomain-like"/>
    <property type="match status" value="1"/>
</dbReference>
<dbReference type="InterPro" id="IPR001005">
    <property type="entry name" value="SANT/Myb"/>
</dbReference>
<dbReference type="EMBL" id="BT134488">
    <property type="protein sequence ID" value="AFK34283.1"/>
    <property type="molecule type" value="mRNA"/>
</dbReference>
<name>I3S1Z1_LOTJA</name>
<evidence type="ECO:0000256" key="2">
    <source>
        <dbReference type="ARBA" id="ARBA00023242"/>
    </source>
</evidence>
<dbReference type="AlphaFoldDB" id="I3S1Z1"/>
<dbReference type="InterPro" id="IPR017930">
    <property type="entry name" value="Myb_dom"/>
</dbReference>
<dbReference type="SUPFAM" id="SSF46689">
    <property type="entry name" value="Homeodomain-like"/>
    <property type="match status" value="1"/>
</dbReference>
<comment type="subcellular location">
    <subcellularLocation>
        <location evidence="1">Nucleus</location>
    </subcellularLocation>
</comment>
<dbReference type="CDD" id="cd11660">
    <property type="entry name" value="SANT_TRF"/>
    <property type="match status" value="1"/>
</dbReference>
<dbReference type="PROSITE" id="PS51294">
    <property type="entry name" value="HTH_MYB"/>
    <property type="match status" value="1"/>
</dbReference>
<feature type="domain" description="Myb-like" evidence="3">
    <location>
        <begin position="18"/>
        <end position="73"/>
    </location>
</feature>